<keyword evidence="2 3" id="KW-0808">Transferase</keyword>
<dbReference type="InterPro" id="IPR002201">
    <property type="entry name" value="Glyco_trans_9"/>
</dbReference>
<protein>
    <submittedName>
        <fullName evidence="3">Glycosyltransferase family 9 protein</fullName>
        <ecNumber evidence="3">2.4.-.-</ecNumber>
    </submittedName>
</protein>
<dbReference type="GO" id="GO:0005829">
    <property type="term" value="C:cytosol"/>
    <property type="evidence" value="ECO:0007669"/>
    <property type="project" value="TreeGrafter"/>
</dbReference>
<sequence length="365" mass="40645">MNRKKKKVFLISVLLKLYSTFLGKLRNADTLNASSEFDSIVIMSTTALGDLLFNTPAIHAIRKRYPAAHITLISSNKNSAMVEGSHYFNKIIYWDNKIKHAYGIVRELRQYRPQLTVILHSHMPYDVLIAVMAGSQYIMRDNYAADSHLLNSFLAAHSGKFNGHIILRKLQLMRILGCDTSDIRMHIPVEFERLEQHPGQIHIGFQMGASEDIRQWPVYRFAELAKSIIALNTTQKAYRIILIGSAKEKPLANALMSSLSDEEGRSIQSLVGKTNLKQLLSAIADLDILVTGDTGPLHIAIALNVKTVSLFATANPLHTGPLQSPDLHTIISVKDRLDVNAPASKEMPLAVISADEVFSEIIKLS</sequence>
<dbReference type="EC" id="2.4.-.-" evidence="3"/>
<keyword evidence="1 3" id="KW-0328">Glycosyltransferase</keyword>
<dbReference type="InterPro" id="IPR051199">
    <property type="entry name" value="LPS_LOS_Heptosyltrfase"/>
</dbReference>
<evidence type="ECO:0000256" key="2">
    <source>
        <dbReference type="ARBA" id="ARBA00022679"/>
    </source>
</evidence>
<accession>A0AAU7QA29</accession>
<evidence type="ECO:0000256" key="1">
    <source>
        <dbReference type="ARBA" id="ARBA00022676"/>
    </source>
</evidence>
<dbReference type="Pfam" id="PF01075">
    <property type="entry name" value="Glyco_transf_9"/>
    <property type="match status" value="1"/>
</dbReference>
<reference evidence="3" key="1">
    <citation type="submission" date="2024-06" db="EMBL/GenBank/DDBJ databases">
        <authorList>
            <person name="Coelho C."/>
            <person name="Bento M."/>
            <person name="Garcia E."/>
            <person name="Camelo A."/>
            <person name="Brandao I."/>
            <person name="Espirito Santo C."/>
            <person name="Trovao J."/>
            <person name="Verissimo A."/>
            <person name="Costa J."/>
            <person name="Tiago I."/>
        </authorList>
    </citation>
    <scope>NUCLEOTIDE SEQUENCE</scope>
    <source>
        <strain evidence="3">KWT182</strain>
    </source>
</reference>
<dbReference type="CDD" id="cd03789">
    <property type="entry name" value="GT9_LPS_heptosyltransferase"/>
    <property type="match status" value="1"/>
</dbReference>
<dbReference type="Gene3D" id="3.40.50.2000">
    <property type="entry name" value="Glycogen Phosphorylase B"/>
    <property type="match status" value="2"/>
</dbReference>
<name>A0AAU7QA29_9GAMM</name>
<dbReference type="EMBL" id="CP157947">
    <property type="protein sequence ID" value="XBS69930.1"/>
    <property type="molecule type" value="Genomic_DNA"/>
</dbReference>
<gene>
    <name evidence="3" type="ORF">ABK905_00675</name>
</gene>
<dbReference type="PANTHER" id="PTHR30160">
    <property type="entry name" value="TETRAACYLDISACCHARIDE 4'-KINASE-RELATED"/>
    <property type="match status" value="1"/>
</dbReference>
<organism evidence="3">
    <name type="scientific">Acerihabitans sp. KWT182</name>
    <dbReference type="NCBI Taxonomy" id="3157919"/>
    <lineage>
        <taxon>Bacteria</taxon>
        <taxon>Pseudomonadati</taxon>
        <taxon>Pseudomonadota</taxon>
        <taxon>Gammaproteobacteria</taxon>
        <taxon>Enterobacterales</taxon>
        <taxon>Pectobacteriaceae</taxon>
        <taxon>Acerihabitans</taxon>
    </lineage>
</organism>
<dbReference type="PANTHER" id="PTHR30160:SF7">
    <property type="entry name" value="ADP-HEPTOSE--LPS HEPTOSYLTRANSFERASE 2"/>
    <property type="match status" value="1"/>
</dbReference>
<evidence type="ECO:0000313" key="3">
    <source>
        <dbReference type="EMBL" id="XBS69930.1"/>
    </source>
</evidence>
<dbReference type="SUPFAM" id="SSF53756">
    <property type="entry name" value="UDP-Glycosyltransferase/glycogen phosphorylase"/>
    <property type="match status" value="1"/>
</dbReference>
<dbReference type="AlphaFoldDB" id="A0AAU7QA29"/>
<dbReference type="GO" id="GO:0009244">
    <property type="term" value="P:lipopolysaccharide core region biosynthetic process"/>
    <property type="evidence" value="ECO:0007669"/>
    <property type="project" value="TreeGrafter"/>
</dbReference>
<dbReference type="GO" id="GO:0008713">
    <property type="term" value="F:ADP-heptose-lipopolysaccharide heptosyltransferase activity"/>
    <property type="evidence" value="ECO:0007669"/>
    <property type="project" value="TreeGrafter"/>
</dbReference>
<proteinExistence type="predicted"/>